<accession>A0A1D8NHG6</accession>
<keyword evidence="1" id="KW-0812">Transmembrane</keyword>
<organism evidence="2 3">
    <name type="scientific">Yarrowia lipolytica</name>
    <name type="common">Candida lipolytica</name>
    <dbReference type="NCBI Taxonomy" id="4952"/>
    <lineage>
        <taxon>Eukaryota</taxon>
        <taxon>Fungi</taxon>
        <taxon>Dikarya</taxon>
        <taxon>Ascomycota</taxon>
        <taxon>Saccharomycotina</taxon>
        <taxon>Dipodascomycetes</taxon>
        <taxon>Dipodascales</taxon>
        <taxon>Dipodascales incertae sedis</taxon>
        <taxon>Yarrowia</taxon>
    </lineage>
</organism>
<protein>
    <submittedName>
        <fullName evidence="2">Uncharacterized protein</fullName>
    </submittedName>
</protein>
<dbReference type="EMBL" id="CP017557">
    <property type="protein sequence ID" value="AOW05076.1"/>
    <property type="molecule type" value="Genomic_DNA"/>
</dbReference>
<feature type="transmembrane region" description="Helical" evidence="1">
    <location>
        <begin position="66"/>
        <end position="89"/>
    </location>
</feature>
<dbReference type="GeneID" id="94583532"/>
<gene>
    <name evidence="2" type="ORF">YALI1_E08733g</name>
</gene>
<name>A0A1D8NHG6_YARLL</name>
<proteinExistence type="predicted"/>
<keyword evidence="1" id="KW-0472">Membrane</keyword>
<evidence type="ECO:0000256" key="1">
    <source>
        <dbReference type="SAM" id="Phobius"/>
    </source>
</evidence>
<evidence type="ECO:0000313" key="3">
    <source>
        <dbReference type="Proteomes" id="UP000182444"/>
    </source>
</evidence>
<dbReference type="VEuPathDB" id="FungiDB:YALI1_E08733g"/>
<feature type="transmembrane region" description="Helical" evidence="1">
    <location>
        <begin position="95"/>
        <end position="115"/>
    </location>
</feature>
<reference evidence="2 3" key="1">
    <citation type="journal article" date="2016" name="PLoS ONE">
        <title>Sequence Assembly of Yarrowia lipolytica Strain W29/CLIB89 Shows Transposable Element Diversity.</title>
        <authorList>
            <person name="Magnan C."/>
            <person name="Yu J."/>
            <person name="Chang I."/>
            <person name="Jahn E."/>
            <person name="Kanomata Y."/>
            <person name="Wu J."/>
            <person name="Zeller M."/>
            <person name="Oakes M."/>
            <person name="Baldi P."/>
            <person name="Sandmeyer S."/>
        </authorList>
    </citation>
    <scope>NUCLEOTIDE SEQUENCE [LARGE SCALE GENOMIC DNA]</scope>
    <source>
        <strain evidence="3">CLIB89(W29)</strain>
    </source>
</reference>
<keyword evidence="1" id="KW-1133">Transmembrane helix</keyword>
<evidence type="ECO:0000313" key="2">
    <source>
        <dbReference type="EMBL" id="AOW05076.1"/>
    </source>
</evidence>
<dbReference type="RefSeq" id="XP_068139021.1">
    <property type="nucleotide sequence ID" value="XM_068282920.1"/>
</dbReference>
<dbReference type="Proteomes" id="UP000182444">
    <property type="component" value="Chromosome 1E"/>
</dbReference>
<dbReference type="AlphaFoldDB" id="A0A1D8NHG6"/>
<sequence>MVSVLLIASRPRYKNCRTGLSSNFIIILHSRDPNRLSGQPVQGHIAGVCPCHPRSRQGSKVRGMQIVFFILVGLLVLGLVFIFIAIFVVNYIAGIALVVVGGVCVLFTIGFWIGVSCSHIKKKTKVITGNQCV</sequence>